<dbReference type="SUPFAM" id="SSF52151">
    <property type="entry name" value="FabD/lysophospholipase-like"/>
    <property type="match status" value="1"/>
</dbReference>
<organism evidence="6 7">
    <name type="scientific">Stappia sediminis</name>
    <dbReference type="NCBI Taxonomy" id="2692190"/>
    <lineage>
        <taxon>Bacteria</taxon>
        <taxon>Pseudomonadati</taxon>
        <taxon>Pseudomonadota</taxon>
        <taxon>Alphaproteobacteria</taxon>
        <taxon>Hyphomicrobiales</taxon>
        <taxon>Stappiaceae</taxon>
        <taxon>Stappia</taxon>
    </lineage>
</organism>
<dbReference type="InterPro" id="IPR050301">
    <property type="entry name" value="NTE"/>
</dbReference>
<sequence>MNALAKSVSAPKRINLALQGGGAHGAYTWGVLDWLLESEDFAIDAITGTSAGAMNAVVLASGYQLGGAQGAREALEEFWQEVSRSAFLSPIKRTPIDYALGQWSLDFSPSYLAFDLVSRFASPYEFNPLNYNPLRDIVADAVDFDAVHHCKQIKLFIAATNVHTGKIRVFSEKEVTLDAVMASACLPHLFQAVEIDGEPYWDGGYMGNPPLYPLFYGTKTPDVVLIQINPLERRQTPRSAREILNRLNEITFNSTLLREMRAIDFVTRLIEEGKLDRNTYMKVHVHRITAEELKPLQSSSKLNAEWAFLSELRDIGRATAEEWARENYDAIGERSTIDLREEFG</sequence>
<accession>A0A7X3S7R9</accession>
<gene>
    <name evidence="6" type="ORF">GR183_08915</name>
</gene>
<evidence type="ECO:0000256" key="3">
    <source>
        <dbReference type="ARBA" id="ARBA00023098"/>
    </source>
</evidence>
<dbReference type="PANTHER" id="PTHR14226:SF78">
    <property type="entry name" value="SLR0060 PROTEIN"/>
    <property type="match status" value="1"/>
</dbReference>
<evidence type="ECO:0000259" key="5">
    <source>
        <dbReference type="PROSITE" id="PS51635"/>
    </source>
</evidence>
<feature type="active site" description="Nucleophile" evidence="4">
    <location>
        <position position="50"/>
    </location>
</feature>
<name>A0A7X3S7R9_9HYPH</name>
<keyword evidence="1 4" id="KW-0378">Hydrolase</keyword>
<evidence type="ECO:0000256" key="4">
    <source>
        <dbReference type="PROSITE-ProRule" id="PRU01161"/>
    </source>
</evidence>
<dbReference type="AlphaFoldDB" id="A0A7X3S7R9"/>
<dbReference type="Pfam" id="PF01734">
    <property type="entry name" value="Patatin"/>
    <property type="match status" value="1"/>
</dbReference>
<dbReference type="GO" id="GO:0016787">
    <property type="term" value="F:hydrolase activity"/>
    <property type="evidence" value="ECO:0007669"/>
    <property type="project" value="UniProtKB-UniRule"/>
</dbReference>
<dbReference type="PROSITE" id="PS51635">
    <property type="entry name" value="PNPLA"/>
    <property type="match status" value="1"/>
</dbReference>
<keyword evidence="7" id="KW-1185">Reference proteome</keyword>
<dbReference type="EMBL" id="WUMV01000003">
    <property type="protein sequence ID" value="MXN65025.1"/>
    <property type="molecule type" value="Genomic_DNA"/>
</dbReference>
<dbReference type="GO" id="GO:0016042">
    <property type="term" value="P:lipid catabolic process"/>
    <property type="evidence" value="ECO:0007669"/>
    <property type="project" value="UniProtKB-UniRule"/>
</dbReference>
<feature type="domain" description="PNPLA" evidence="5">
    <location>
        <begin position="16"/>
        <end position="215"/>
    </location>
</feature>
<evidence type="ECO:0000256" key="2">
    <source>
        <dbReference type="ARBA" id="ARBA00022963"/>
    </source>
</evidence>
<evidence type="ECO:0000313" key="6">
    <source>
        <dbReference type="EMBL" id="MXN65025.1"/>
    </source>
</evidence>
<reference evidence="6 7" key="1">
    <citation type="submission" date="2019-12" db="EMBL/GenBank/DDBJ databases">
        <authorList>
            <person name="Li M."/>
        </authorList>
    </citation>
    <scope>NUCLEOTIDE SEQUENCE [LARGE SCALE GENOMIC DNA]</scope>
    <source>
        <strain evidence="6 7">GBMRC 2046</strain>
    </source>
</reference>
<keyword evidence="3 4" id="KW-0443">Lipid metabolism</keyword>
<feature type="short sequence motif" description="GXSXG" evidence="4">
    <location>
        <begin position="48"/>
        <end position="52"/>
    </location>
</feature>
<keyword evidence="2 4" id="KW-0442">Lipid degradation</keyword>
<feature type="short sequence motif" description="DGA/G" evidence="4">
    <location>
        <begin position="202"/>
        <end position="204"/>
    </location>
</feature>
<feature type="short sequence motif" description="GXGXXG" evidence="4">
    <location>
        <begin position="20"/>
        <end position="25"/>
    </location>
</feature>
<dbReference type="Proteomes" id="UP000433101">
    <property type="component" value="Unassembled WGS sequence"/>
</dbReference>
<dbReference type="PANTHER" id="PTHR14226">
    <property type="entry name" value="NEUROPATHY TARGET ESTERASE/SWISS CHEESE D.MELANOGASTER"/>
    <property type="match status" value="1"/>
</dbReference>
<proteinExistence type="predicted"/>
<feature type="active site" description="Proton acceptor" evidence="4">
    <location>
        <position position="202"/>
    </location>
</feature>
<dbReference type="InterPro" id="IPR016035">
    <property type="entry name" value="Acyl_Trfase/lysoPLipase"/>
</dbReference>
<dbReference type="InterPro" id="IPR002641">
    <property type="entry name" value="PNPLA_dom"/>
</dbReference>
<protein>
    <submittedName>
        <fullName evidence="6">Patatin-like phospholipase family protein</fullName>
    </submittedName>
</protein>
<comment type="caution">
    <text evidence="6">The sequence shown here is derived from an EMBL/GenBank/DDBJ whole genome shotgun (WGS) entry which is preliminary data.</text>
</comment>
<dbReference type="Gene3D" id="3.40.1090.10">
    <property type="entry name" value="Cytosolic phospholipase A2 catalytic domain"/>
    <property type="match status" value="2"/>
</dbReference>
<evidence type="ECO:0000256" key="1">
    <source>
        <dbReference type="ARBA" id="ARBA00022801"/>
    </source>
</evidence>
<evidence type="ECO:0000313" key="7">
    <source>
        <dbReference type="Proteomes" id="UP000433101"/>
    </source>
</evidence>